<dbReference type="CDD" id="cd07716">
    <property type="entry name" value="RNaseZ_short-form-like_MBL-fold"/>
    <property type="match status" value="1"/>
</dbReference>
<protein>
    <submittedName>
        <fullName evidence="2">MBL fold metallo-hydrolase</fullName>
    </submittedName>
</protein>
<dbReference type="Proteomes" id="UP000824094">
    <property type="component" value="Unassembled WGS sequence"/>
</dbReference>
<dbReference type="InterPro" id="IPR036866">
    <property type="entry name" value="RibonucZ/Hydroxyglut_hydro"/>
</dbReference>
<evidence type="ECO:0000313" key="3">
    <source>
        <dbReference type="Proteomes" id="UP000824094"/>
    </source>
</evidence>
<evidence type="ECO:0000259" key="1">
    <source>
        <dbReference type="SMART" id="SM00849"/>
    </source>
</evidence>
<dbReference type="InterPro" id="IPR001279">
    <property type="entry name" value="Metallo-B-lactamas"/>
</dbReference>
<dbReference type="AlphaFoldDB" id="A0A9D1MHP4"/>
<dbReference type="Pfam" id="PF12706">
    <property type="entry name" value="Lactamase_B_2"/>
    <property type="match status" value="1"/>
</dbReference>
<evidence type="ECO:0000313" key="2">
    <source>
        <dbReference type="EMBL" id="HIU60224.1"/>
    </source>
</evidence>
<dbReference type="EMBL" id="DVNF01000073">
    <property type="protein sequence ID" value="HIU60224.1"/>
    <property type="molecule type" value="Genomic_DNA"/>
</dbReference>
<comment type="caution">
    <text evidence="2">The sequence shown here is derived from an EMBL/GenBank/DDBJ whole genome shotgun (WGS) entry which is preliminary data.</text>
</comment>
<dbReference type="PANTHER" id="PTHR43546">
    <property type="entry name" value="UPF0173 METAL-DEPENDENT HYDROLASE MJ1163-RELATED"/>
    <property type="match status" value="1"/>
</dbReference>
<proteinExistence type="predicted"/>
<name>A0A9D1MHP4_9FIRM</name>
<dbReference type="Gene3D" id="3.60.15.10">
    <property type="entry name" value="Ribonuclease Z/Hydroxyacylglutathione hydrolase-like"/>
    <property type="match status" value="1"/>
</dbReference>
<gene>
    <name evidence="2" type="ORF">IAB05_02395</name>
</gene>
<feature type="domain" description="Metallo-beta-lactamase" evidence="1">
    <location>
        <begin position="19"/>
        <end position="203"/>
    </location>
</feature>
<organism evidence="2 3">
    <name type="scientific">Candidatus Stercoripulliclostridium merdigallinarum</name>
    <dbReference type="NCBI Taxonomy" id="2840951"/>
    <lineage>
        <taxon>Bacteria</taxon>
        <taxon>Bacillati</taxon>
        <taxon>Bacillota</taxon>
        <taxon>Clostridia</taxon>
        <taxon>Eubacteriales</taxon>
        <taxon>Candidatus Stercoripulliclostridium</taxon>
    </lineage>
</organism>
<sequence length="230" mass="25711">MQLTALGIYGPYPKAGDHACSSYLVQTENANIVMDFGSGALTRLLNKIDVNDLDAIVLSHSHFDHTSDLLPLNYFLELSPQKRLRLIVPKDGNNWYLKLLIKPQIQVIEVEEGDSMDINGTKLNFYAVSHTVKTFGIKVTADGKTLFYTGDTMWFDKLTEYVKGVDFVLADAAKPIGFKGPHMGYDYATKIYEACRTRVVVTHLSPDFNPQRELAGTPIEVVEEGKTYSI</sequence>
<dbReference type="SUPFAM" id="SSF56281">
    <property type="entry name" value="Metallo-hydrolase/oxidoreductase"/>
    <property type="match status" value="1"/>
</dbReference>
<dbReference type="InterPro" id="IPR050114">
    <property type="entry name" value="UPF0173_UPF0282_UlaG_hydrolase"/>
</dbReference>
<reference evidence="2" key="2">
    <citation type="journal article" date="2021" name="PeerJ">
        <title>Extensive microbial diversity within the chicken gut microbiome revealed by metagenomics and culture.</title>
        <authorList>
            <person name="Gilroy R."/>
            <person name="Ravi A."/>
            <person name="Getino M."/>
            <person name="Pursley I."/>
            <person name="Horton D.L."/>
            <person name="Alikhan N.F."/>
            <person name="Baker D."/>
            <person name="Gharbi K."/>
            <person name="Hall N."/>
            <person name="Watson M."/>
            <person name="Adriaenssens E.M."/>
            <person name="Foster-Nyarko E."/>
            <person name="Jarju S."/>
            <person name="Secka A."/>
            <person name="Antonio M."/>
            <person name="Oren A."/>
            <person name="Chaudhuri R.R."/>
            <person name="La Ragione R."/>
            <person name="Hildebrand F."/>
            <person name="Pallen M.J."/>
        </authorList>
    </citation>
    <scope>NUCLEOTIDE SEQUENCE</scope>
    <source>
        <strain evidence="2">18911</strain>
    </source>
</reference>
<dbReference type="SMART" id="SM00849">
    <property type="entry name" value="Lactamase_B"/>
    <property type="match status" value="1"/>
</dbReference>
<accession>A0A9D1MHP4</accession>
<reference evidence="2" key="1">
    <citation type="submission" date="2020-10" db="EMBL/GenBank/DDBJ databases">
        <authorList>
            <person name="Gilroy R."/>
        </authorList>
    </citation>
    <scope>NUCLEOTIDE SEQUENCE</scope>
    <source>
        <strain evidence="2">18911</strain>
    </source>
</reference>